<name>A0A2N5TKI1_9BASI</name>
<comment type="caution">
    <text evidence="2">The sequence shown here is derived from an EMBL/GenBank/DDBJ whole genome shotgun (WGS) entry which is preliminary data.</text>
</comment>
<feature type="region of interest" description="Disordered" evidence="1">
    <location>
        <begin position="52"/>
        <end position="154"/>
    </location>
</feature>
<feature type="region of interest" description="Disordered" evidence="1">
    <location>
        <begin position="1"/>
        <end position="21"/>
    </location>
</feature>
<dbReference type="AlphaFoldDB" id="A0A2N5TKI1"/>
<proteinExistence type="predicted"/>
<evidence type="ECO:0000256" key="1">
    <source>
        <dbReference type="SAM" id="MobiDB-lite"/>
    </source>
</evidence>
<protein>
    <submittedName>
        <fullName evidence="2">Uncharacterized protein</fullName>
    </submittedName>
</protein>
<dbReference type="EMBL" id="PGCJ01000570">
    <property type="protein sequence ID" value="PLW26016.1"/>
    <property type="molecule type" value="Genomic_DNA"/>
</dbReference>
<reference evidence="2 3" key="1">
    <citation type="submission" date="2017-11" db="EMBL/GenBank/DDBJ databases">
        <title>De novo assembly and phasing of dikaryotic genomes from two isolates of Puccinia coronata f. sp. avenae, the causal agent of oat crown rust.</title>
        <authorList>
            <person name="Miller M.E."/>
            <person name="Zhang Y."/>
            <person name="Omidvar V."/>
            <person name="Sperschneider J."/>
            <person name="Schwessinger B."/>
            <person name="Raley C."/>
            <person name="Palmer J.M."/>
            <person name="Garnica D."/>
            <person name="Upadhyaya N."/>
            <person name="Rathjen J."/>
            <person name="Taylor J.M."/>
            <person name="Park R.F."/>
            <person name="Dodds P.N."/>
            <person name="Hirsch C.D."/>
            <person name="Kianian S.F."/>
            <person name="Figueroa M."/>
        </authorList>
    </citation>
    <scope>NUCLEOTIDE SEQUENCE [LARGE SCALE GENOMIC DNA]</scope>
    <source>
        <strain evidence="2">12NC29</strain>
    </source>
</reference>
<evidence type="ECO:0000313" key="2">
    <source>
        <dbReference type="EMBL" id="PLW26016.1"/>
    </source>
</evidence>
<accession>A0A2N5TKI1</accession>
<feature type="compositionally biased region" description="Polar residues" evidence="1">
    <location>
        <begin position="118"/>
        <end position="132"/>
    </location>
</feature>
<feature type="compositionally biased region" description="Basic and acidic residues" evidence="1">
    <location>
        <begin position="101"/>
        <end position="110"/>
    </location>
</feature>
<evidence type="ECO:0000313" key="3">
    <source>
        <dbReference type="Proteomes" id="UP000235388"/>
    </source>
</evidence>
<organism evidence="2 3">
    <name type="scientific">Puccinia coronata f. sp. avenae</name>
    <dbReference type="NCBI Taxonomy" id="200324"/>
    <lineage>
        <taxon>Eukaryota</taxon>
        <taxon>Fungi</taxon>
        <taxon>Dikarya</taxon>
        <taxon>Basidiomycota</taxon>
        <taxon>Pucciniomycotina</taxon>
        <taxon>Pucciniomycetes</taxon>
        <taxon>Pucciniales</taxon>
        <taxon>Pucciniaceae</taxon>
        <taxon>Puccinia</taxon>
    </lineage>
</organism>
<sequence length="154" mass="17491">MAWAQTANAAKHTHKHYHPTSYRQQPAYQNSWLLINPTTNSVHQSLTNAMPCTRKRTMSTQLNNAMPHTRKRTTSTQARTPEDKTNPKSSQATSGIVPAKRLTDEEELKRAQKIAENAVSSSYQSYHTPKISSQKDKYGRIMSHQRGTDLRTVQ</sequence>
<gene>
    <name evidence="2" type="ORF">PCANC_28137</name>
</gene>
<keyword evidence="3" id="KW-1185">Reference proteome</keyword>
<dbReference type="Proteomes" id="UP000235388">
    <property type="component" value="Unassembled WGS sequence"/>
</dbReference>